<reference evidence="10" key="2">
    <citation type="journal article" date="2017" name="Sci. Adv.">
        <title>A tail of two voltages: Proteomic comparison of the three electric organs of the electric eel.</title>
        <authorList>
            <person name="Traeger L.L."/>
            <person name="Sabat G."/>
            <person name="Barrett-Wilt G.A."/>
            <person name="Wells G.B."/>
            <person name="Sussman M.R."/>
        </authorList>
    </citation>
    <scope>NUCLEOTIDE SEQUENCE [LARGE SCALE GENOMIC DNA]</scope>
</reference>
<dbReference type="GO" id="GO:0098588">
    <property type="term" value="C:bounding membrane of organelle"/>
    <property type="evidence" value="ECO:0007669"/>
    <property type="project" value="UniProtKB-ARBA"/>
</dbReference>
<name>A0A4W4HJZ5_ELEEL</name>
<comment type="similarity">
    <text evidence="2">Belongs to the vacuolar ATPase subunit S1 family.</text>
</comment>
<evidence type="ECO:0000259" key="8">
    <source>
        <dbReference type="Pfam" id="PF20520"/>
    </source>
</evidence>
<reference evidence="9" key="4">
    <citation type="submission" date="2025-08" db="UniProtKB">
        <authorList>
            <consortium name="Ensembl"/>
        </authorList>
    </citation>
    <scope>IDENTIFICATION</scope>
</reference>
<protein>
    <recommendedName>
        <fullName evidence="11">ATPase H+ transporting accessory protein 1a</fullName>
    </recommendedName>
</protein>
<keyword evidence="4 6" id="KW-1133">Transmembrane helix</keyword>
<evidence type="ECO:0000256" key="2">
    <source>
        <dbReference type="ARBA" id="ARBA00009037"/>
    </source>
</evidence>
<dbReference type="InterPro" id="IPR046755">
    <property type="entry name" value="VAS1_LD"/>
</dbReference>
<proteinExistence type="inferred from homology"/>
<sequence>MAEVGCLSVTVSSMAFISFVLVIISLCPCKAHVPLIIWTSEGDSLPTLTEPAAGEIVSGMKLVSSLQSALTTLPNTVLLFLQDKLSLEDFTVYGGVFGNKQDSDFSLYACMYSALQASTPLVLPALALSTTDSVEELFQEVLGIPALHIVPSALNQLQLNTSQPSFLVISLPYTHGVQSKELLRKNDEIIGDVLTVFTAHGVPYTAVYTGLMPSYVTHDTVTSLTQRFVGRSLLQARRDPTVKPPVTFNSTLGQPCILLWADHLNISHVKGPWFDLGPFTFINSVSLDGSFCNETFSRLVLNYQNVLSFKSFQLTFLMRKIFFPVSARNWTVIEKVELNYDGQRAVFNSSRGIYSPAEFSFHCQSVSSSESPLLVPSNAKDNASQWNILFTDFQIQGFNVTGNFSYASDCASFFTPGIWMGLLTSLLMVLILTYGLHMIMQLRTMDRFDDPKGPGISVPLND</sequence>
<reference evidence="10" key="1">
    <citation type="journal article" date="2014" name="Science">
        <title>Nonhuman genetics. Genomic basis for the convergent evolution of electric organs.</title>
        <authorList>
            <person name="Gallant J.R."/>
            <person name="Traeger L.L."/>
            <person name="Volkening J.D."/>
            <person name="Moffett H."/>
            <person name="Chen P.H."/>
            <person name="Novina C.D."/>
            <person name="Phillips G.N.Jr."/>
            <person name="Anand R."/>
            <person name="Wells G.B."/>
            <person name="Pinch M."/>
            <person name="Guth R."/>
            <person name="Unguez G.A."/>
            <person name="Albert J.S."/>
            <person name="Zakon H.H."/>
            <person name="Samanta M.P."/>
            <person name="Sussman M.R."/>
        </authorList>
    </citation>
    <scope>NUCLEOTIDE SEQUENCE [LARGE SCALE GENOMIC DNA]</scope>
</reference>
<dbReference type="GO" id="GO:0012505">
    <property type="term" value="C:endomembrane system"/>
    <property type="evidence" value="ECO:0007669"/>
    <property type="project" value="UniProtKB-ARBA"/>
</dbReference>
<dbReference type="GeneTree" id="ENSGT00940000156650"/>
<evidence type="ECO:0000256" key="3">
    <source>
        <dbReference type="ARBA" id="ARBA00022692"/>
    </source>
</evidence>
<evidence type="ECO:0000259" key="7">
    <source>
        <dbReference type="Pfam" id="PF05827"/>
    </source>
</evidence>
<dbReference type="Pfam" id="PF05827">
    <property type="entry name" value="VAS1_LD"/>
    <property type="match status" value="1"/>
</dbReference>
<gene>
    <name evidence="9" type="primary">atp6ap1b</name>
</gene>
<evidence type="ECO:0000256" key="6">
    <source>
        <dbReference type="SAM" id="Phobius"/>
    </source>
</evidence>
<reference evidence="9" key="3">
    <citation type="submission" date="2020-05" db="EMBL/GenBank/DDBJ databases">
        <title>Electrophorus electricus (electric eel) genome, fEleEle1, primary haplotype.</title>
        <authorList>
            <person name="Myers G."/>
            <person name="Meyer A."/>
            <person name="Fedrigo O."/>
            <person name="Formenti G."/>
            <person name="Rhie A."/>
            <person name="Tracey A."/>
            <person name="Sims Y."/>
            <person name="Jarvis E.D."/>
        </authorList>
    </citation>
    <scope>NUCLEOTIDE SEQUENCE [LARGE SCALE GENOMIC DNA]</scope>
</reference>
<keyword evidence="5 6" id="KW-0472">Membrane</keyword>
<reference evidence="9" key="5">
    <citation type="submission" date="2025-09" db="UniProtKB">
        <authorList>
            <consortium name="Ensembl"/>
        </authorList>
    </citation>
    <scope>IDENTIFICATION</scope>
</reference>
<evidence type="ECO:0008006" key="11">
    <source>
        <dbReference type="Google" id="ProtNLM"/>
    </source>
</evidence>
<dbReference type="Gene3D" id="2.40.160.110">
    <property type="match status" value="1"/>
</dbReference>
<accession>A0A4W4HJZ5</accession>
<dbReference type="AlphaFoldDB" id="A0A4W4HJZ5"/>
<feature type="domain" description="V-type proton ATPase subunit S1 luminal" evidence="7">
    <location>
        <begin position="254"/>
        <end position="398"/>
    </location>
</feature>
<evidence type="ECO:0000256" key="1">
    <source>
        <dbReference type="ARBA" id="ARBA00004167"/>
    </source>
</evidence>
<dbReference type="GO" id="GO:0001671">
    <property type="term" value="F:ATPase activator activity"/>
    <property type="evidence" value="ECO:0007669"/>
    <property type="project" value="TreeGrafter"/>
</dbReference>
<evidence type="ECO:0000256" key="5">
    <source>
        <dbReference type="ARBA" id="ARBA00023136"/>
    </source>
</evidence>
<feature type="transmembrane region" description="Helical" evidence="6">
    <location>
        <begin position="418"/>
        <end position="437"/>
    </location>
</feature>
<organism evidence="9 10">
    <name type="scientific">Electrophorus electricus</name>
    <name type="common">Electric eel</name>
    <name type="synonym">Gymnotus electricus</name>
    <dbReference type="NCBI Taxonomy" id="8005"/>
    <lineage>
        <taxon>Eukaryota</taxon>
        <taxon>Metazoa</taxon>
        <taxon>Chordata</taxon>
        <taxon>Craniata</taxon>
        <taxon>Vertebrata</taxon>
        <taxon>Euteleostomi</taxon>
        <taxon>Actinopterygii</taxon>
        <taxon>Neopterygii</taxon>
        <taxon>Teleostei</taxon>
        <taxon>Ostariophysi</taxon>
        <taxon>Gymnotiformes</taxon>
        <taxon>Gymnotoidei</taxon>
        <taxon>Gymnotidae</taxon>
        <taxon>Electrophorus</taxon>
    </lineage>
</organism>
<dbReference type="PANTHER" id="PTHR12471:SF2">
    <property type="entry name" value="V-TYPE PROTON ATPASE SUBUNIT S1"/>
    <property type="match status" value="1"/>
</dbReference>
<dbReference type="GO" id="GO:0030641">
    <property type="term" value="P:regulation of cellular pH"/>
    <property type="evidence" value="ECO:0007669"/>
    <property type="project" value="TreeGrafter"/>
</dbReference>
<dbReference type="FunFam" id="2.40.160.110:FF:000003">
    <property type="entry name" value="ATPase H+ transporting accessory protein 1"/>
    <property type="match status" value="1"/>
</dbReference>
<feature type="domain" description="V-type proton ATPase subunit S1/VOA1 transmembrane" evidence="8">
    <location>
        <begin position="412"/>
        <end position="450"/>
    </location>
</feature>
<comment type="subcellular location">
    <subcellularLocation>
        <location evidence="1">Membrane</location>
        <topology evidence="1">Single-pass membrane protein</topology>
    </subcellularLocation>
</comment>
<dbReference type="GO" id="GO:0030659">
    <property type="term" value="C:cytoplasmic vesicle membrane"/>
    <property type="evidence" value="ECO:0007669"/>
    <property type="project" value="UniProtKB-ARBA"/>
</dbReference>
<dbReference type="InterPro" id="IPR046756">
    <property type="entry name" value="VAS1/VOA1_TM"/>
</dbReference>
<dbReference type="GO" id="GO:0033176">
    <property type="term" value="C:proton-transporting V-type ATPase complex"/>
    <property type="evidence" value="ECO:0007669"/>
    <property type="project" value="TreeGrafter"/>
</dbReference>
<keyword evidence="3 6" id="KW-0812">Transmembrane</keyword>
<dbReference type="InterPro" id="IPR008388">
    <property type="entry name" value="Ac45_acc_su"/>
</dbReference>
<dbReference type="Ensembl" id="ENSEEET00000051001.2">
    <property type="protein sequence ID" value="ENSEEEP00000050449.2"/>
    <property type="gene ID" value="ENSEEEG00000023716.2"/>
</dbReference>
<feature type="transmembrane region" description="Helical" evidence="6">
    <location>
        <begin position="7"/>
        <end position="26"/>
    </location>
</feature>
<dbReference type="Pfam" id="PF20520">
    <property type="entry name" value="Ac45-VOA1_TM"/>
    <property type="match status" value="1"/>
</dbReference>
<evidence type="ECO:0000313" key="9">
    <source>
        <dbReference type="Ensembl" id="ENSEEEP00000050449.2"/>
    </source>
</evidence>
<dbReference type="Proteomes" id="UP000314983">
    <property type="component" value="Chromosome 22"/>
</dbReference>
<dbReference type="PANTHER" id="PTHR12471">
    <property type="entry name" value="VACUOLAR ATP SYNTHASE SUBUNIT S1"/>
    <property type="match status" value="1"/>
</dbReference>
<evidence type="ECO:0000256" key="4">
    <source>
        <dbReference type="ARBA" id="ARBA00022989"/>
    </source>
</evidence>
<evidence type="ECO:0000313" key="10">
    <source>
        <dbReference type="Proteomes" id="UP000314983"/>
    </source>
</evidence>
<keyword evidence="10" id="KW-1185">Reference proteome</keyword>